<dbReference type="PANTHER" id="PTHR10885">
    <property type="entry name" value="ISOPENTENYL-DIPHOSPHATE DELTA-ISOMERASE"/>
    <property type="match status" value="1"/>
</dbReference>
<gene>
    <name evidence="3" type="ORF">IAB38_06935</name>
</gene>
<dbReference type="InterPro" id="IPR020084">
    <property type="entry name" value="NUDIX_hydrolase_CS"/>
</dbReference>
<dbReference type="Gene3D" id="3.90.79.10">
    <property type="entry name" value="Nucleoside Triphosphate Pyrophosphohydrolase"/>
    <property type="match status" value="1"/>
</dbReference>
<dbReference type="InterPro" id="IPR000086">
    <property type="entry name" value="NUDIX_hydrolase_dom"/>
</dbReference>
<keyword evidence="1" id="KW-0378">Hydrolase</keyword>
<dbReference type="PROSITE" id="PS51462">
    <property type="entry name" value="NUDIX"/>
    <property type="match status" value="1"/>
</dbReference>
<dbReference type="PANTHER" id="PTHR10885:SF0">
    <property type="entry name" value="ISOPENTENYL-DIPHOSPHATE DELTA-ISOMERASE"/>
    <property type="match status" value="1"/>
</dbReference>
<name>A0A9D1J445_9FIRM</name>
<protein>
    <submittedName>
        <fullName evidence="3">NUDIX domain-containing protein</fullName>
    </submittedName>
</protein>
<reference evidence="3" key="2">
    <citation type="journal article" date="2021" name="PeerJ">
        <title>Extensive microbial diversity within the chicken gut microbiome revealed by metagenomics and culture.</title>
        <authorList>
            <person name="Gilroy R."/>
            <person name="Ravi A."/>
            <person name="Getino M."/>
            <person name="Pursley I."/>
            <person name="Horton D.L."/>
            <person name="Alikhan N.F."/>
            <person name="Baker D."/>
            <person name="Gharbi K."/>
            <person name="Hall N."/>
            <person name="Watson M."/>
            <person name="Adriaenssens E.M."/>
            <person name="Foster-Nyarko E."/>
            <person name="Jarju S."/>
            <person name="Secka A."/>
            <person name="Antonio M."/>
            <person name="Oren A."/>
            <person name="Chaudhuri R.R."/>
            <person name="La Ragione R."/>
            <person name="Hildebrand F."/>
            <person name="Pallen M.J."/>
        </authorList>
    </citation>
    <scope>NUCLEOTIDE SEQUENCE</scope>
    <source>
        <strain evidence="3">CHK184-20233</strain>
    </source>
</reference>
<dbReference type="PROSITE" id="PS00893">
    <property type="entry name" value="NUDIX_BOX"/>
    <property type="match status" value="1"/>
</dbReference>
<evidence type="ECO:0000256" key="1">
    <source>
        <dbReference type="ARBA" id="ARBA00022801"/>
    </source>
</evidence>
<sequence length="206" mass="24037">MEYLDYYDEDWNYLGYKSRDEVHKEGLWHNTVHCWLYEKDGSIYFQIRSDSHKFYTTASGHVLKGETIKEAFRREIKEEIGLDIDSSDATLVNIDVWKMDKLKNAVLIKDRAKANIYIDLFEGNINSFNFDPKEVLGVVKVKADEALNLFRSGSGKIKAEIITTKDNKNIKENKMVSIDDFLVMKDENAYDKYKDVLNKVIEVTKQ</sequence>
<dbReference type="Pfam" id="PF00293">
    <property type="entry name" value="NUDIX"/>
    <property type="match status" value="1"/>
</dbReference>
<dbReference type="Proteomes" id="UP000824232">
    <property type="component" value="Unassembled WGS sequence"/>
</dbReference>
<dbReference type="GO" id="GO:0016787">
    <property type="term" value="F:hydrolase activity"/>
    <property type="evidence" value="ECO:0007669"/>
    <property type="project" value="UniProtKB-KW"/>
</dbReference>
<proteinExistence type="predicted"/>
<dbReference type="AlphaFoldDB" id="A0A9D1J445"/>
<dbReference type="InterPro" id="IPR015797">
    <property type="entry name" value="NUDIX_hydrolase-like_dom_sf"/>
</dbReference>
<dbReference type="EMBL" id="DVHC01000065">
    <property type="protein sequence ID" value="HIR59769.1"/>
    <property type="molecule type" value="Genomic_DNA"/>
</dbReference>
<feature type="domain" description="Nudix hydrolase" evidence="2">
    <location>
        <begin position="27"/>
        <end position="163"/>
    </location>
</feature>
<evidence type="ECO:0000259" key="2">
    <source>
        <dbReference type="PROSITE" id="PS51462"/>
    </source>
</evidence>
<evidence type="ECO:0000313" key="4">
    <source>
        <dbReference type="Proteomes" id="UP000824232"/>
    </source>
</evidence>
<organism evidence="3 4">
    <name type="scientific">Candidatus Onthousia excrementipullorum</name>
    <dbReference type="NCBI Taxonomy" id="2840884"/>
    <lineage>
        <taxon>Bacteria</taxon>
        <taxon>Bacillati</taxon>
        <taxon>Bacillota</taxon>
        <taxon>Bacilli</taxon>
        <taxon>Candidatus Onthousia</taxon>
    </lineage>
</organism>
<dbReference type="CDD" id="cd04692">
    <property type="entry name" value="NUDIX_Hydrolase"/>
    <property type="match status" value="1"/>
</dbReference>
<accession>A0A9D1J445</accession>
<evidence type="ECO:0000313" key="3">
    <source>
        <dbReference type="EMBL" id="HIR59769.1"/>
    </source>
</evidence>
<dbReference type="SUPFAM" id="SSF55811">
    <property type="entry name" value="Nudix"/>
    <property type="match status" value="1"/>
</dbReference>
<reference evidence="3" key="1">
    <citation type="submission" date="2020-10" db="EMBL/GenBank/DDBJ databases">
        <authorList>
            <person name="Gilroy R."/>
        </authorList>
    </citation>
    <scope>NUCLEOTIDE SEQUENCE</scope>
    <source>
        <strain evidence="3">CHK184-20233</strain>
    </source>
</reference>
<comment type="caution">
    <text evidence="3">The sequence shown here is derived from an EMBL/GenBank/DDBJ whole genome shotgun (WGS) entry which is preliminary data.</text>
</comment>